<evidence type="ECO:0000313" key="2">
    <source>
        <dbReference type="Proteomes" id="UP000478052"/>
    </source>
</evidence>
<dbReference type="AlphaFoldDB" id="A0A6G0ZJN4"/>
<reference evidence="1 2" key="1">
    <citation type="submission" date="2019-08" db="EMBL/GenBank/DDBJ databases">
        <title>Whole genome of Aphis craccivora.</title>
        <authorList>
            <person name="Voronova N.V."/>
            <person name="Shulinski R.S."/>
            <person name="Bandarenka Y.V."/>
            <person name="Zhorov D.G."/>
            <person name="Warner D."/>
        </authorList>
    </citation>
    <scope>NUCLEOTIDE SEQUENCE [LARGE SCALE GENOMIC DNA]</scope>
    <source>
        <strain evidence="1">180601</strain>
        <tissue evidence="1">Whole Body</tissue>
    </source>
</reference>
<dbReference type="Proteomes" id="UP000478052">
    <property type="component" value="Unassembled WGS sequence"/>
</dbReference>
<evidence type="ECO:0000313" key="1">
    <source>
        <dbReference type="EMBL" id="KAF0771492.1"/>
    </source>
</evidence>
<accession>A0A6G0ZJN4</accession>
<organism evidence="1 2">
    <name type="scientific">Aphis craccivora</name>
    <name type="common">Cowpea aphid</name>
    <dbReference type="NCBI Taxonomy" id="307492"/>
    <lineage>
        <taxon>Eukaryota</taxon>
        <taxon>Metazoa</taxon>
        <taxon>Ecdysozoa</taxon>
        <taxon>Arthropoda</taxon>
        <taxon>Hexapoda</taxon>
        <taxon>Insecta</taxon>
        <taxon>Pterygota</taxon>
        <taxon>Neoptera</taxon>
        <taxon>Paraneoptera</taxon>
        <taxon>Hemiptera</taxon>
        <taxon>Sternorrhyncha</taxon>
        <taxon>Aphidomorpha</taxon>
        <taxon>Aphidoidea</taxon>
        <taxon>Aphididae</taxon>
        <taxon>Aphidini</taxon>
        <taxon>Aphis</taxon>
        <taxon>Aphis</taxon>
    </lineage>
</organism>
<sequence length="74" mass="8501">MSISTWNIRRVKRLGKWRKKEKGGRDGVAVILRGEEIESMYDQLEDLVTLVKDNSNYFIKGDFNAAVSCHNISI</sequence>
<proteinExistence type="predicted"/>
<keyword evidence="2" id="KW-1185">Reference proteome</keyword>
<comment type="caution">
    <text evidence="1">The sequence shown here is derived from an EMBL/GenBank/DDBJ whole genome shotgun (WGS) entry which is preliminary data.</text>
</comment>
<name>A0A6G0ZJN4_APHCR</name>
<gene>
    <name evidence="1" type="ORF">FWK35_00016833</name>
</gene>
<protein>
    <submittedName>
        <fullName evidence="1">Craniofacial development protein 2-like</fullName>
    </submittedName>
</protein>
<dbReference type="EMBL" id="VUJU01000288">
    <property type="protein sequence ID" value="KAF0771492.1"/>
    <property type="molecule type" value="Genomic_DNA"/>
</dbReference>